<dbReference type="EMBL" id="JBHSXN010000001">
    <property type="protein sequence ID" value="MFC6951379.1"/>
    <property type="molecule type" value="Genomic_DNA"/>
</dbReference>
<evidence type="ECO:0000313" key="2">
    <source>
        <dbReference type="Proteomes" id="UP001596395"/>
    </source>
</evidence>
<evidence type="ECO:0000313" key="1">
    <source>
        <dbReference type="EMBL" id="MFC6951379.1"/>
    </source>
</evidence>
<accession>A0ABD5V7K3</accession>
<evidence type="ECO:0008006" key="3">
    <source>
        <dbReference type="Google" id="ProtNLM"/>
    </source>
</evidence>
<organism evidence="1 2">
    <name type="scientific">Halorubellus litoreus</name>
    <dbReference type="NCBI Taxonomy" id="755308"/>
    <lineage>
        <taxon>Archaea</taxon>
        <taxon>Methanobacteriati</taxon>
        <taxon>Methanobacteriota</taxon>
        <taxon>Stenosarchaea group</taxon>
        <taxon>Halobacteria</taxon>
        <taxon>Halobacteriales</taxon>
        <taxon>Halorubellaceae</taxon>
        <taxon>Halorubellus</taxon>
    </lineage>
</organism>
<dbReference type="RefSeq" id="WP_336348414.1">
    <property type="nucleotide sequence ID" value="NZ_JAZAQL010000001.1"/>
</dbReference>
<dbReference type="AlphaFoldDB" id="A0ABD5V7K3"/>
<proteinExistence type="predicted"/>
<name>A0ABD5V7K3_9EURY</name>
<dbReference type="Proteomes" id="UP001596395">
    <property type="component" value="Unassembled WGS sequence"/>
</dbReference>
<keyword evidence="2" id="KW-1185">Reference proteome</keyword>
<gene>
    <name evidence="1" type="ORF">ACFQGB_00760</name>
</gene>
<sequence>MAKRHGFSRRNIVKGIGGVSALSAISGLSTASEKDEPILQDEELSRHREVRHANKTRNLSDFKTAVSEVSERGYTVFGGRSGLKRSGQMLEDEIVIISYNFESRESGQEAEISVSFNAYDEPVVGIRFADSSGVSIQGSNDTNSEYNYFLVEQNELSAPESHSLISSAEDPITTLGNGSCHKGSHVATISGNDVCYVLDGLALAGGTAITLASPLPGDEVMAYATLAEVTQQSGCFLYDTAKREFESRGKDCDNVMFDVCIYQPTIFSTPLIYVEPSCHD</sequence>
<protein>
    <recommendedName>
        <fullName evidence="3">Tat (Twin-arginine translocation) pathway signal sequence</fullName>
    </recommendedName>
</protein>
<comment type="caution">
    <text evidence="1">The sequence shown here is derived from an EMBL/GenBank/DDBJ whole genome shotgun (WGS) entry which is preliminary data.</text>
</comment>
<reference evidence="1 2" key="1">
    <citation type="journal article" date="2019" name="Int. J. Syst. Evol. Microbiol.">
        <title>The Global Catalogue of Microorganisms (GCM) 10K type strain sequencing project: providing services to taxonomists for standard genome sequencing and annotation.</title>
        <authorList>
            <consortium name="The Broad Institute Genomics Platform"/>
            <consortium name="The Broad Institute Genome Sequencing Center for Infectious Disease"/>
            <person name="Wu L."/>
            <person name="Ma J."/>
        </authorList>
    </citation>
    <scope>NUCLEOTIDE SEQUENCE [LARGE SCALE GENOMIC DNA]</scope>
    <source>
        <strain evidence="1 2">GX26</strain>
    </source>
</reference>